<dbReference type="InterPro" id="IPR007236">
    <property type="entry name" value="SlyX"/>
</dbReference>
<evidence type="ECO:0000313" key="4">
    <source>
        <dbReference type="Proteomes" id="UP000033632"/>
    </source>
</evidence>
<name>A0A0F5FVR1_9HYPH</name>
<dbReference type="Gene3D" id="1.20.5.300">
    <property type="match status" value="1"/>
</dbReference>
<dbReference type="RefSeq" id="WP_046107412.1">
    <property type="nucleotide sequence ID" value="NZ_JZEX01000054.1"/>
</dbReference>
<dbReference type="PANTHER" id="PTHR36508:SF1">
    <property type="entry name" value="PROTEIN SLYX"/>
    <property type="match status" value="1"/>
</dbReference>
<dbReference type="OrthoDB" id="5422806at2"/>
<feature type="coiled-coil region" evidence="2">
    <location>
        <begin position="30"/>
        <end position="57"/>
    </location>
</feature>
<dbReference type="AlphaFoldDB" id="A0A0F5FVR1"/>
<dbReference type="Pfam" id="PF04102">
    <property type="entry name" value="SlyX"/>
    <property type="match status" value="1"/>
</dbReference>
<accession>A0A0F5FVR1</accession>
<evidence type="ECO:0000256" key="1">
    <source>
        <dbReference type="HAMAP-Rule" id="MF_00715"/>
    </source>
</evidence>
<evidence type="ECO:0000256" key="2">
    <source>
        <dbReference type="SAM" id="Coils"/>
    </source>
</evidence>
<evidence type="ECO:0000313" key="3">
    <source>
        <dbReference type="EMBL" id="KKB12971.1"/>
    </source>
</evidence>
<dbReference type="STRING" id="443610.VE25_04550"/>
<keyword evidence="2" id="KW-0175">Coiled coil</keyword>
<organism evidence="3 4">
    <name type="scientific">Devosia geojensis</name>
    <dbReference type="NCBI Taxonomy" id="443610"/>
    <lineage>
        <taxon>Bacteria</taxon>
        <taxon>Pseudomonadati</taxon>
        <taxon>Pseudomonadota</taxon>
        <taxon>Alphaproteobacteria</taxon>
        <taxon>Hyphomicrobiales</taxon>
        <taxon>Devosiaceae</taxon>
        <taxon>Devosia</taxon>
    </lineage>
</organism>
<reference evidence="3 4" key="1">
    <citation type="submission" date="2015-03" db="EMBL/GenBank/DDBJ databases">
        <authorList>
            <person name="Hassan Y.I."/>
            <person name="Lepp D."/>
            <person name="Li X.-Z."/>
            <person name="Zhou T."/>
        </authorList>
    </citation>
    <scope>NUCLEOTIDE SEQUENCE [LARGE SCALE GENOMIC DNA]</scope>
    <source>
        <strain evidence="3 4">BD-c194</strain>
    </source>
</reference>
<keyword evidence="4" id="KW-1185">Reference proteome</keyword>
<dbReference type="PATRIC" id="fig|443610.3.peg.3399"/>
<protein>
    <recommendedName>
        <fullName evidence="1">Protein SlyX homolog</fullName>
    </recommendedName>
</protein>
<dbReference type="PANTHER" id="PTHR36508">
    <property type="entry name" value="PROTEIN SLYX"/>
    <property type="match status" value="1"/>
</dbReference>
<proteinExistence type="inferred from homology"/>
<comment type="similarity">
    <text evidence="1">Belongs to the SlyX family.</text>
</comment>
<dbReference type="HAMAP" id="MF_00715">
    <property type="entry name" value="SlyX"/>
    <property type="match status" value="1"/>
</dbReference>
<gene>
    <name evidence="1" type="primary">slyX</name>
    <name evidence="3" type="ORF">VE25_04550</name>
</gene>
<dbReference type="EMBL" id="JZEX01000054">
    <property type="protein sequence ID" value="KKB12971.1"/>
    <property type="molecule type" value="Genomic_DNA"/>
</dbReference>
<sequence length="71" mass="7976">MTGSDAERIEALEVRVAYQEQAIEDLNTVITDQWKVIEALQRKLARLEEELAEAELSARAGGAVERPPPHY</sequence>
<dbReference type="Proteomes" id="UP000033632">
    <property type="component" value="Unassembled WGS sequence"/>
</dbReference>
<comment type="caution">
    <text evidence="3">The sequence shown here is derived from an EMBL/GenBank/DDBJ whole genome shotgun (WGS) entry which is preliminary data.</text>
</comment>